<dbReference type="GO" id="GO:0005085">
    <property type="term" value="F:guanyl-nucleotide exchange factor activity"/>
    <property type="evidence" value="ECO:0007669"/>
    <property type="project" value="InterPro"/>
</dbReference>
<dbReference type="Gene3D" id="1.10.220.20">
    <property type="match status" value="1"/>
</dbReference>
<dbReference type="OMA" id="GASHWRA"/>
<dbReference type="PROSITE" id="PS50190">
    <property type="entry name" value="SEC7"/>
    <property type="match status" value="1"/>
</dbReference>
<evidence type="ECO:0000313" key="4">
    <source>
        <dbReference type="EMBL" id="CDS43536.1"/>
    </source>
</evidence>
<dbReference type="InterPro" id="IPR035999">
    <property type="entry name" value="Sec7_dom_sf"/>
</dbReference>
<dbReference type="AlphaFoldDB" id="A0A068YG82"/>
<proteinExistence type="predicted"/>
<accession>A0A068YG82</accession>
<dbReference type="OrthoDB" id="430364at2759"/>
<dbReference type="Pfam" id="PF01369">
    <property type="entry name" value="Sec7"/>
    <property type="match status" value="1"/>
</dbReference>
<evidence type="ECO:0000313" key="5">
    <source>
        <dbReference type="Proteomes" id="UP000017246"/>
    </source>
</evidence>
<dbReference type="Gene3D" id="1.10.1000.11">
    <property type="entry name" value="Arf Nucleotide-binding Site Opener,domain 2"/>
    <property type="match status" value="1"/>
</dbReference>
<dbReference type="GO" id="GO:0032012">
    <property type="term" value="P:regulation of ARF protein signal transduction"/>
    <property type="evidence" value="ECO:0007669"/>
    <property type="project" value="InterPro"/>
</dbReference>
<dbReference type="Gene3D" id="2.30.29.30">
    <property type="entry name" value="Pleckstrin-homology domain (PH domain)/Phosphotyrosine-binding domain (PTB)"/>
    <property type="match status" value="1"/>
</dbReference>
<reference evidence="4" key="1">
    <citation type="journal article" date="2013" name="Nature">
        <title>The genomes of four tapeworm species reveal adaptations to parasitism.</title>
        <authorList>
            <person name="Tsai I.J."/>
            <person name="Zarowiecki M."/>
            <person name="Holroyd N."/>
            <person name="Garciarrubio A."/>
            <person name="Sanchez-Flores A."/>
            <person name="Brooks K.L."/>
            <person name="Tracey A."/>
            <person name="Bobes R.J."/>
            <person name="Fragoso G."/>
            <person name="Sciutto E."/>
            <person name="Aslett M."/>
            <person name="Beasley H."/>
            <person name="Bennett H.M."/>
            <person name="Cai J."/>
            <person name="Camicia F."/>
            <person name="Clark R."/>
            <person name="Cucher M."/>
            <person name="De Silva N."/>
            <person name="Day T.A."/>
            <person name="Deplazes P."/>
            <person name="Estrada K."/>
            <person name="Fernandez C."/>
            <person name="Holland P.W."/>
            <person name="Hou J."/>
            <person name="Hu S."/>
            <person name="Huckvale T."/>
            <person name="Hung S.S."/>
            <person name="Kamenetzky L."/>
            <person name="Keane J.A."/>
            <person name="Kiss F."/>
            <person name="Koziol U."/>
            <person name="Lambert O."/>
            <person name="Liu K."/>
            <person name="Luo X."/>
            <person name="Luo Y."/>
            <person name="Macchiaroli N."/>
            <person name="Nichol S."/>
            <person name="Paps J."/>
            <person name="Parkinson J."/>
            <person name="Pouchkina-Stantcheva N."/>
            <person name="Riddiford N."/>
            <person name="Rosenzvit M."/>
            <person name="Salinas G."/>
            <person name="Wasmuth J.D."/>
            <person name="Zamanian M."/>
            <person name="Zheng Y."/>
            <person name="Cai X."/>
            <person name="Soberon X."/>
            <person name="Olson P.D."/>
            <person name="Laclette J.P."/>
            <person name="Brehm K."/>
            <person name="Berriman M."/>
            <person name="Garciarrubio A."/>
            <person name="Bobes R.J."/>
            <person name="Fragoso G."/>
            <person name="Sanchez-Flores A."/>
            <person name="Estrada K."/>
            <person name="Cevallos M.A."/>
            <person name="Morett E."/>
            <person name="Gonzalez V."/>
            <person name="Portillo T."/>
            <person name="Ochoa-Leyva A."/>
            <person name="Jose M.V."/>
            <person name="Sciutto E."/>
            <person name="Landa A."/>
            <person name="Jimenez L."/>
            <person name="Valdes V."/>
            <person name="Carrero J.C."/>
            <person name="Larralde C."/>
            <person name="Morales-Montor J."/>
            <person name="Limon-Lason J."/>
            <person name="Soberon X."/>
            <person name="Laclette J.P."/>
        </authorList>
    </citation>
    <scope>NUCLEOTIDE SEQUENCE [LARGE SCALE GENOMIC DNA]</scope>
</reference>
<keyword evidence="5" id="KW-1185">Reference proteome</keyword>
<dbReference type="eggNOG" id="KOG0930">
    <property type="taxonomic scope" value="Eukaryota"/>
</dbReference>
<feature type="compositionally biased region" description="Polar residues" evidence="1">
    <location>
        <begin position="435"/>
        <end position="451"/>
    </location>
</feature>
<dbReference type="InterPro" id="IPR011993">
    <property type="entry name" value="PH-like_dom_sf"/>
</dbReference>
<dbReference type="SUPFAM" id="SSF48425">
    <property type="entry name" value="Sec7 domain"/>
    <property type="match status" value="1"/>
</dbReference>
<dbReference type="PANTHER" id="PTHR10663">
    <property type="entry name" value="GUANYL-NUCLEOTIDE EXCHANGE FACTOR"/>
    <property type="match status" value="1"/>
</dbReference>
<dbReference type="STRING" id="6211.A0A068YG82"/>
<dbReference type="CDD" id="cd00171">
    <property type="entry name" value="Sec7"/>
    <property type="match status" value="1"/>
</dbReference>
<dbReference type="InterPro" id="IPR000904">
    <property type="entry name" value="Sec7_dom"/>
</dbReference>
<sequence>MSAAGDVNERLEAIRSQRLETIKNIQLLKSEYEHVTRLLEEAGVSPEGELDARRNLGKRKFCSNPKMGLEFLFENHIIERNPAAVARFFVDEKRNLSKAAIGSYLGEISKEFNVQVLEEYLKLHEFAGQDFLPALRNFLFSFQLPGESQKIDKILLAFAHQYVLQNPSTFHTPQDAYVLAYAAILLNTTLHNTNAKSQNLSLADEKTFIQTMLDFDKDTNLSEEMIRSVYHGIKSKPIQLAEECSEPSIMRGWLWKLGGRVKIWKRRWFVLTEEYLFYYNAPDRITQRKGIVALENVCIRRVNNDRSREFCFELFPRPCSSSNSSGVVGSVGSNGSLGGGGGTINTRKADREGIITTDYHTTYRMAAINSEEYEKWVTSLQLITNRFGMVAAAAASGLNRRSETPHRGASVPCLSGSSSPTNSSAVAATPGLPSVASQPNGLTSSSTSPEV</sequence>
<evidence type="ECO:0000256" key="1">
    <source>
        <dbReference type="SAM" id="MobiDB-lite"/>
    </source>
</evidence>
<organism evidence="4 5">
    <name type="scientific">Echinococcus multilocularis</name>
    <name type="common">Fox tapeworm</name>
    <dbReference type="NCBI Taxonomy" id="6211"/>
    <lineage>
        <taxon>Eukaryota</taxon>
        <taxon>Metazoa</taxon>
        <taxon>Spiralia</taxon>
        <taxon>Lophotrochozoa</taxon>
        <taxon>Platyhelminthes</taxon>
        <taxon>Cestoda</taxon>
        <taxon>Eucestoda</taxon>
        <taxon>Cyclophyllidea</taxon>
        <taxon>Taeniidae</taxon>
        <taxon>Echinococcus</taxon>
    </lineage>
</organism>
<feature type="domain" description="SEC7" evidence="3">
    <location>
        <begin position="57"/>
        <end position="236"/>
    </location>
</feature>
<evidence type="ECO:0000259" key="3">
    <source>
        <dbReference type="PROSITE" id="PS50190"/>
    </source>
</evidence>
<feature type="compositionally biased region" description="Polar residues" evidence="1">
    <location>
        <begin position="415"/>
        <end position="426"/>
    </location>
</feature>
<dbReference type="InterPro" id="IPR023394">
    <property type="entry name" value="Sec7_C_sf"/>
</dbReference>
<reference evidence="4" key="2">
    <citation type="submission" date="2015-11" db="EMBL/GenBank/DDBJ databases">
        <authorList>
            <person name="Zhang Y."/>
            <person name="Guo Z."/>
        </authorList>
    </citation>
    <scope>NUCLEOTIDE SEQUENCE</scope>
</reference>
<evidence type="ECO:0000259" key="2">
    <source>
        <dbReference type="PROSITE" id="PS50003"/>
    </source>
</evidence>
<gene>
    <name evidence="4" type="ORF">EmuJ_001130000</name>
</gene>
<dbReference type="SMART" id="SM00233">
    <property type="entry name" value="PH"/>
    <property type="match status" value="1"/>
</dbReference>
<dbReference type="Pfam" id="PF00169">
    <property type="entry name" value="PH"/>
    <property type="match status" value="1"/>
</dbReference>
<dbReference type="InterPro" id="IPR001849">
    <property type="entry name" value="PH_domain"/>
</dbReference>
<dbReference type="SUPFAM" id="SSF50729">
    <property type="entry name" value="PH domain-like"/>
    <property type="match status" value="1"/>
</dbReference>
<dbReference type="PROSITE" id="PS50003">
    <property type="entry name" value="PH_DOMAIN"/>
    <property type="match status" value="1"/>
</dbReference>
<dbReference type="Proteomes" id="UP000017246">
    <property type="component" value="Unassembled WGS sequence"/>
</dbReference>
<feature type="domain" description="PH" evidence="2">
    <location>
        <begin position="247"/>
        <end position="385"/>
    </location>
</feature>
<name>A0A068YG82_ECHMU</name>
<dbReference type="EMBL" id="LN902848">
    <property type="protein sequence ID" value="CDS43536.1"/>
    <property type="molecule type" value="Genomic_DNA"/>
</dbReference>
<protein>
    <submittedName>
        <fullName evidence="4">Cytohesin 1</fullName>
    </submittedName>
</protein>
<feature type="region of interest" description="Disordered" evidence="1">
    <location>
        <begin position="397"/>
        <end position="451"/>
    </location>
</feature>
<dbReference type="SMART" id="SM00222">
    <property type="entry name" value="Sec7"/>
    <property type="match status" value="1"/>
</dbReference>